<accession>A0A5J4KWW5</accession>
<protein>
    <submittedName>
        <fullName evidence="1">Uncharacterized protein</fullName>
    </submittedName>
</protein>
<proteinExistence type="predicted"/>
<dbReference type="AlphaFoldDB" id="A0A5J4KWW5"/>
<evidence type="ECO:0000313" key="2">
    <source>
        <dbReference type="Proteomes" id="UP000326912"/>
    </source>
</evidence>
<dbReference type="EMBL" id="BKZW01000005">
    <property type="protein sequence ID" value="GER91973.1"/>
    <property type="molecule type" value="Genomic_DNA"/>
</dbReference>
<keyword evidence="2" id="KW-1185">Reference proteome</keyword>
<sequence length="89" mass="9677">MAIDEKERLRRWRLILGKQEAEQQDGDFGLSVLDGQDQGMDNVLEALYDGERSGGLGSSAPMSVAGSAISAPTFQRQPYALCSRTLCNV</sequence>
<gene>
    <name evidence="1" type="ORF">KDW_61350</name>
</gene>
<dbReference type="Proteomes" id="UP000326912">
    <property type="component" value="Unassembled WGS sequence"/>
</dbReference>
<organism evidence="1 2">
    <name type="scientific">Dictyobacter vulcani</name>
    <dbReference type="NCBI Taxonomy" id="2607529"/>
    <lineage>
        <taxon>Bacteria</taxon>
        <taxon>Bacillati</taxon>
        <taxon>Chloroflexota</taxon>
        <taxon>Ktedonobacteria</taxon>
        <taxon>Ktedonobacterales</taxon>
        <taxon>Dictyobacteraceae</taxon>
        <taxon>Dictyobacter</taxon>
    </lineage>
</organism>
<evidence type="ECO:0000313" key="1">
    <source>
        <dbReference type="EMBL" id="GER91973.1"/>
    </source>
</evidence>
<comment type="caution">
    <text evidence="1">The sequence shown here is derived from an EMBL/GenBank/DDBJ whole genome shotgun (WGS) entry which is preliminary data.</text>
</comment>
<name>A0A5J4KWW5_9CHLR</name>
<reference evidence="1 2" key="1">
    <citation type="submission" date="2019-10" db="EMBL/GenBank/DDBJ databases">
        <title>Dictyobacter vulcani sp. nov., within the class Ktedonobacteria, isolated from soil of volcanic Mt. Zao.</title>
        <authorList>
            <person name="Zheng Y."/>
            <person name="Wang C.M."/>
            <person name="Sakai Y."/>
            <person name="Abe K."/>
            <person name="Yokota A."/>
            <person name="Yabe S."/>
        </authorList>
    </citation>
    <scope>NUCLEOTIDE SEQUENCE [LARGE SCALE GENOMIC DNA]</scope>
    <source>
        <strain evidence="1 2">W12</strain>
    </source>
</reference>